<proteinExistence type="predicted"/>
<dbReference type="Gene3D" id="3.90.50.10">
    <property type="entry name" value="Photosynthetic Reaction Center, subunit H, domain 2"/>
    <property type="match status" value="1"/>
</dbReference>
<feature type="domain" description="PRC-barrel" evidence="2">
    <location>
        <begin position="6"/>
        <end position="75"/>
    </location>
</feature>
<feature type="region of interest" description="Disordered" evidence="1">
    <location>
        <begin position="71"/>
        <end position="154"/>
    </location>
</feature>
<evidence type="ECO:0000313" key="5">
    <source>
        <dbReference type="Proteomes" id="UP001151002"/>
    </source>
</evidence>
<comment type="caution">
    <text evidence="4">The sequence shown here is derived from an EMBL/GenBank/DDBJ whole genome shotgun (WGS) entry which is preliminary data.</text>
</comment>
<dbReference type="Pfam" id="PF05239">
    <property type="entry name" value="PRC"/>
    <property type="match status" value="1"/>
</dbReference>
<sequence>MITQNEIQRVVGADVYSSDGDKIGSAGQVYLDNESGAPEWVSVKTGLFGLKESLVPLEGAAVSGDRVEVQYGKDQIKDAPRIDSDGELSPSEEQELYHYYGVSPSGGGVAGRDSGREGVRGTSSDDRGDTSGPDTDEAMTRSEERLVAGTRTERAGQARLRKYVVTEQQQVDVPVAREEATLHREPITDATIGRAMDGPTISEEEHEVTLHAERPVVETEAVPVERVRLDKHTVTDQQTVSGEVRKEEIEFEGTDGTDRRAR</sequence>
<dbReference type="SUPFAM" id="SSF50346">
    <property type="entry name" value="PRC-barrel domain"/>
    <property type="match status" value="1"/>
</dbReference>
<feature type="domain" description="DUF2382" evidence="3">
    <location>
        <begin position="139"/>
        <end position="250"/>
    </location>
</feature>
<name>A0ABT4AQN0_9ACTN</name>
<organism evidence="4 5">
    <name type="scientific">Paractinoplanes pyxinae</name>
    <dbReference type="NCBI Taxonomy" id="2997416"/>
    <lineage>
        <taxon>Bacteria</taxon>
        <taxon>Bacillati</taxon>
        <taxon>Actinomycetota</taxon>
        <taxon>Actinomycetes</taxon>
        <taxon>Micromonosporales</taxon>
        <taxon>Micromonosporaceae</taxon>
        <taxon>Paractinoplanes</taxon>
    </lineage>
</organism>
<feature type="compositionally biased region" description="Basic and acidic residues" evidence="1">
    <location>
        <begin position="74"/>
        <end position="84"/>
    </location>
</feature>
<feature type="compositionally biased region" description="Basic and acidic residues" evidence="1">
    <location>
        <begin position="138"/>
        <end position="154"/>
    </location>
</feature>
<dbReference type="Pfam" id="PF09557">
    <property type="entry name" value="DUF2382"/>
    <property type="match status" value="1"/>
</dbReference>
<feature type="region of interest" description="Disordered" evidence="1">
    <location>
        <begin position="233"/>
        <end position="262"/>
    </location>
</feature>
<dbReference type="InterPro" id="IPR014747">
    <property type="entry name" value="Bac_photo_RC_H_C"/>
</dbReference>
<dbReference type="InterPro" id="IPR019060">
    <property type="entry name" value="DUF2382"/>
</dbReference>
<dbReference type="InterPro" id="IPR052967">
    <property type="entry name" value="Stress_Response_Assoc"/>
</dbReference>
<dbReference type="PANTHER" id="PTHR38463:SF1">
    <property type="entry name" value="STRESS RESPONSE PROTEIN YSNF"/>
    <property type="match status" value="1"/>
</dbReference>
<evidence type="ECO:0000313" key="4">
    <source>
        <dbReference type="EMBL" id="MCY1136548.1"/>
    </source>
</evidence>
<dbReference type="EMBL" id="JAPNTZ010000001">
    <property type="protein sequence ID" value="MCY1136548.1"/>
    <property type="molecule type" value="Genomic_DNA"/>
</dbReference>
<protein>
    <submittedName>
        <fullName evidence="4">PRC and DUF2382 domain-containing protein</fullName>
    </submittedName>
</protein>
<evidence type="ECO:0000259" key="3">
    <source>
        <dbReference type="Pfam" id="PF09557"/>
    </source>
</evidence>
<evidence type="ECO:0000259" key="2">
    <source>
        <dbReference type="Pfam" id="PF05239"/>
    </source>
</evidence>
<dbReference type="RefSeq" id="WP_267560297.1">
    <property type="nucleotide sequence ID" value="NZ_JAPNTZ010000001.1"/>
</dbReference>
<dbReference type="PANTHER" id="PTHR38463">
    <property type="entry name" value="STRESS RESPONSE PROTEIN YSNF"/>
    <property type="match status" value="1"/>
</dbReference>
<feature type="compositionally biased region" description="Basic and acidic residues" evidence="1">
    <location>
        <begin position="113"/>
        <end position="129"/>
    </location>
</feature>
<feature type="region of interest" description="Disordered" evidence="1">
    <location>
        <begin position="177"/>
        <end position="200"/>
    </location>
</feature>
<evidence type="ECO:0000256" key="1">
    <source>
        <dbReference type="SAM" id="MobiDB-lite"/>
    </source>
</evidence>
<dbReference type="InterPro" id="IPR027275">
    <property type="entry name" value="PRC-brl_dom"/>
</dbReference>
<keyword evidence="5" id="KW-1185">Reference proteome</keyword>
<feature type="compositionally biased region" description="Basic and acidic residues" evidence="1">
    <location>
        <begin position="177"/>
        <end position="187"/>
    </location>
</feature>
<dbReference type="InterPro" id="IPR011033">
    <property type="entry name" value="PRC_barrel-like_sf"/>
</dbReference>
<dbReference type="Proteomes" id="UP001151002">
    <property type="component" value="Unassembled WGS sequence"/>
</dbReference>
<reference evidence="4" key="1">
    <citation type="submission" date="2022-11" db="EMBL/GenBank/DDBJ databases">
        <authorList>
            <person name="Somphong A."/>
            <person name="Phongsopitanun W."/>
        </authorList>
    </citation>
    <scope>NUCLEOTIDE SEQUENCE</scope>
    <source>
        <strain evidence="4">Pm04-4</strain>
    </source>
</reference>
<gene>
    <name evidence="4" type="ORF">OWR29_00955</name>
</gene>
<accession>A0ABT4AQN0</accession>